<dbReference type="Proteomes" id="UP000509367">
    <property type="component" value="Chromosome"/>
</dbReference>
<dbReference type="InterPro" id="IPR043167">
    <property type="entry name" value="LpxI_C_sf"/>
</dbReference>
<name>A0A6N1VG36_9HYPH</name>
<dbReference type="Pfam" id="PF17930">
    <property type="entry name" value="LpxI_N"/>
    <property type="match status" value="1"/>
</dbReference>
<evidence type="ECO:0000259" key="1">
    <source>
        <dbReference type="Pfam" id="PF06230"/>
    </source>
</evidence>
<reference evidence="3 4" key="1">
    <citation type="submission" date="2020-06" db="EMBL/GenBank/DDBJ databases">
        <title>Oricola thermophila sp. nov. isolated from a tidal sediments.</title>
        <authorList>
            <person name="Kwon K.K."/>
            <person name="Yang S.-H."/>
            <person name="Park M.-J."/>
        </authorList>
    </citation>
    <scope>NUCLEOTIDE SEQUENCE [LARGE SCALE GENOMIC DNA]</scope>
    <source>
        <strain evidence="3 4">MEBiC13590</strain>
    </source>
</reference>
<proteinExistence type="predicted"/>
<evidence type="ECO:0000313" key="4">
    <source>
        <dbReference type="Proteomes" id="UP000509367"/>
    </source>
</evidence>
<dbReference type="EC" id="3.6.1.54" evidence="3"/>
<dbReference type="AlphaFoldDB" id="A0A6N1VG36"/>
<dbReference type="InterPro" id="IPR041255">
    <property type="entry name" value="LpxI_N"/>
</dbReference>
<dbReference type="PANTHER" id="PTHR39962:SF1">
    <property type="entry name" value="LPXI FAMILY PROTEIN"/>
    <property type="match status" value="1"/>
</dbReference>
<feature type="domain" description="LpxI N-terminal" evidence="2">
    <location>
        <begin position="13"/>
        <end position="143"/>
    </location>
</feature>
<evidence type="ECO:0000259" key="2">
    <source>
        <dbReference type="Pfam" id="PF17930"/>
    </source>
</evidence>
<dbReference type="Gene3D" id="3.40.50.20">
    <property type="match status" value="1"/>
</dbReference>
<keyword evidence="3" id="KW-0378">Hydrolase</keyword>
<dbReference type="KEGG" id="orm:HTY61_06385"/>
<accession>A0A6N1VG36</accession>
<dbReference type="PANTHER" id="PTHR39962">
    <property type="entry name" value="BLL4848 PROTEIN"/>
    <property type="match status" value="1"/>
</dbReference>
<dbReference type="Pfam" id="PF06230">
    <property type="entry name" value="LpxI_C"/>
    <property type="match status" value="1"/>
</dbReference>
<sequence>MVTGKHDAAARGRVALIAGNGRIPVYVAGRLKQFGRNPFVIAVRGEADPELFGYEHDVIDTAEIGVLASILKRVRPAEVVMVGGIRARPDLRRLRPDWTTIKLAAYLLPRLRAGDDMILRGLIRTIENAGFPVRGVHELVPDLLAGPGHIAGPKPTRADREAIAVAVRGAQALGILDTGQASVAIGRRIVALEAAEGTDLMLKRVAELREIGRLGSGRNGVLVKLAKPGQELRADLPTIGEATVENAAKAGLRGIAVHAENALISDFEATCERARERGLFLIGIDPDSLPDGEGAQ</sequence>
<dbReference type="InterPro" id="IPR053174">
    <property type="entry name" value="LpxI"/>
</dbReference>
<gene>
    <name evidence="3" type="primary">lpxI</name>
    <name evidence="3" type="ORF">HTY61_06385</name>
</gene>
<feature type="domain" description="LpxI C-terminal" evidence="1">
    <location>
        <begin position="148"/>
        <end position="282"/>
    </location>
</feature>
<organism evidence="3 4">
    <name type="scientific">Oricola thermophila</name>
    <dbReference type="NCBI Taxonomy" id="2742145"/>
    <lineage>
        <taxon>Bacteria</taxon>
        <taxon>Pseudomonadati</taxon>
        <taxon>Pseudomonadota</taxon>
        <taxon>Alphaproteobacteria</taxon>
        <taxon>Hyphomicrobiales</taxon>
        <taxon>Ahrensiaceae</taxon>
        <taxon>Oricola</taxon>
    </lineage>
</organism>
<protein>
    <submittedName>
        <fullName evidence="3">UDP-2,3-diacylglucosamine diphosphatase LpxI</fullName>
        <ecNumber evidence="3">3.6.1.54</ecNumber>
    </submittedName>
</protein>
<dbReference type="EMBL" id="CP054836">
    <property type="protein sequence ID" value="QKV18109.1"/>
    <property type="molecule type" value="Genomic_DNA"/>
</dbReference>
<dbReference type="GO" id="GO:0016787">
    <property type="term" value="F:hydrolase activity"/>
    <property type="evidence" value="ECO:0007669"/>
    <property type="project" value="UniProtKB-KW"/>
</dbReference>
<keyword evidence="4" id="KW-1185">Reference proteome</keyword>
<evidence type="ECO:0000313" key="3">
    <source>
        <dbReference type="EMBL" id="QKV18109.1"/>
    </source>
</evidence>
<dbReference type="RefSeq" id="WP_175276005.1">
    <property type="nucleotide sequence ID" value="NZ_CP054836.1"/>
</dbReference>
<dbReference type="InterPro" id="IPR010415">
    <property type="entry name" value="LpxI_C"/>
</dbReference>
<dbReference type="Gene3D" id="3.40.140.80">
    <property type="match status" value="1"/>
</dbReference>